<dbReference type="Proteomes" id="UP000182938">
    <property type="component" value="Chromosome"/>
</dbReference>
<dbReference type="AlphaFoldDB" id="A0A1L3MHI8"/>
<reference evidence="3 5" key="2">
    <citation type="submission" date="2017-04" db="EMBL/GenBank/DDBJ databases">
        <authorList>
            <person name="Afonso C.L."/>
            <person name="Miller P.J."/>
            <person name="Scott M.A."/>
            <person name="Spackman E."/>
            <person name="Goraichik I."/>
            <person name="Dimitrov K.M."/>
            <person name="Suarez D.L."/>
            <person name="Swayne D.E."/>
        </authorList>
    </citation>
    <scope>NUCLEOTIDE SEQUENCE [LARGE SCALE GENOMIC DNA]</scope>
    <source>
        <strain evidence="3 5">CGMCC 1.12511</strain>
    </source>
</reference>
<evidence type="ECO:0000313" key="5">
    <source>
        <dbReference type="Proteomes" id="UP000192634"/>
    </source>
</evidence>
<evidence type="ECO:0000313" key="2">
    <source>
        <dbReference type="EMBL" id="APH01752.1"/>
    </source>
</evidence>
<feature type="compositionally biased region" description="Gly residues" evidence="1">
    <location>
        <begin position="89"/>
        <end position="117"/>
    </location>
</feature>
<protein>
    <submittedName>
        <fullName evidence="3">Uncharacterized conserved protein YukE</fullName>
    </submittedName>
</protein>
<dbReference type="Proteomes" id="UP000192634">
    <property type="component" value="Unassembled WGS sequence"/>
</dbReference>
<reference evidence="2 4" key="1">
    <citation type="submission" date="2015-11" db="EMBL/GenBank/DDBJ databases">
        <authorList>
            <person name="Zhang Y."/>
            <person name="Guo Z."/>
        </authorList>
    </citation>
    <scope>NUCLEOTIDE SEQUENCE [LARGE SCALE GENOMIC DNA]</scope>
    <source>
        <strain evidence="2 4">YFY001</strain>
    </source>
</reference>
<proteinExistence type="predicted"/>
<keyword evidence="4" id="KW-1185">Reference proteome</keyword>
<accession>A0A1W2B8M5</accession>
<organism evidence="2 4">
    <name type="scientific">Janibacter indicus</name>
    <dbReference type="NCBI Taxonomy" id="857417"/>
    <lineage>
        <taxon>Bacteria</taxon>
        <taxon>Bacillati</taxon>
        <taxon>Actinomycetota</taxon>
        <taxon>Actinomycetes</taxon>
        <taxon>Micrococcales</taxon>
        <taxon>Intrasporangiaceae</taxon>
        <taxon>Janibacter</taxon>
    </lineage>
</organism>
<dbReference type="Gene3D" id="1.10.287.1060">
    <property type="entry name" value="ESAT-6-like"/>
    <property type="match status" value="1"/>
</dbReference>
<dbReference type="EMBL" id="CP013290">
    <property type="protein sequence ID" value="APH01752.1"/>
    <property type="molecule type" value="Genomic_DNA"/>
</dbReference>
<feature type="compositionally biased region" description="Low complexity" evidence="1">
    <location>
        <begin position="76"/>
        <end position="88"/>
    </location>
</feature>
<feature type="region of interest" description="Disordered" evidence="1">
    <location>
        <begin position="74"/>
        <end position="117"/>
    </location>
</feature>
<dbReference type="RefSeq" id="WP_072624911.1">
    <property type="nucleotide sequence ID" value="NZ_CP013290.1"/>
</dbReference>
<name>A0A1L3MHI8_9MICO</name>
<accession>A0A1L3MHI8</accession>
<dbReference type="EMBL" id="FWXN01000007">
    <property type="protein sequence ID" value="SMC69204.1"/>
    <property type="molecule type" value="Genomic_DNA"/>
</dbReference>
<evidence type="ECO:0000256" key="1">
    <source>
        <dbReference type="SAM" id="MobiDB-lite"/>
    </source>
</evidence>
<evidence type="ECO:0000313" key="3">
    <source>
        <dbReference type="EMBL" id="SMC69204.1"/>
    </source>
</evidence>
<evidence type="ECO:0000313" key="4">
    <source>
        <dbReference type="Proteomes" id="UP000182938"/>
    </source>
</evidence>
<sequence>MSVQEGMDVERVRQIASDLLRNGETLSNIGSQGRGQLSVLSGAWEGPDLESFSGSWGGAEKSLAAASQTVQALGKGLQQQASDQDQASQGGGGAPGGGGQPGGPGGSGAPGGGGGDDGFGFDDLAALGPLGSGIAALVTKGPRLLAALTGNTFKMYQALMPEARLQSMLGATASQMDDLFRGTIPAKISSKLGGLLRATGPTLGKVLGPLGVITGGIDLVQGIREGDYLRAAGGGLGALSGGLATAAAFGVALGPVGIGVMAVAGIAAAGIAIYQNWDAISGALSDAGGAIVDGAKAVGGAIADGAGAVADGAKAVADGVGSVLSDPVGAIGGLF</sequence>
<gene>
    <name evidence="2" type="ORF">ASJ30_09625</name>
    <name evidence="3" type="ORF">SAMN06296429_107125</name>
</gene>
<dbReference type="KEGG" id="jte:ASJ30_09625"/>